<dbReference type="Pfam" id="PF17373">
    <property type="entry name" value="DUF5395"/>
    <property type="match status" value="1"/>
</dbReference>
<evidence type="ECO:0000313" key="1">
    <source>
        <dbReference type="EMBL" id="HGT82803.1"/>
    </source>
</evidence>
<reference evidence="1" key="1">
    <citation type="journal article" date="2020" name="mSystems">
        <title>Genome- and Community-Level Interaction Insights into Carbon Utilization and Element Cycling Functions of Hydrothermarchaeota in Hydrothermal Sediment.</title>
        <authorList>
            <person name="Zhou Z."/>
            <person name="Liu Y."/>
            <person name="Xu W."/>
            <person name="Pan J."/>
            <person name="Luo Z.H."/>
            <person name="Li M."/>
        </authorList>
    </citation>
    <scope>NUCLEOTIDE SEQUENCE [LARGE SCALE GENOMIC DNA]</scope>
    <source>
        <strain evidence="1">SpSt-587</strain>
    </source>
</reference>
<organism evidence="1">
    <name type="scientific">Archaeoglobus fulgidus</name>
    <dbReference type="NCBI Taxonomy" id="2234"/>
    <lineage>
        <taxon>Archaea</taxon>
        <taxon>Methanobacteriati</taxon>
        <taxon>Methanobacteriota</taxon>
        <taxon>Archaeoglobi</taxon>
        <taxon>Archaeoglobales</taxon>
        <taxon>Archaeoglobaceae</taxon>
        <taxon>Archaeoglobus</taxon>
    </lineage>
</organism>
<dbReference type="InterPro" id="IPR035157">
    <property type="entry name" value="DUF5395"/>
</dbReference>
<accession>A0A7J3M1Q9</accession>
<sequence length="81" mass="9559">MKLFFILRHENKWVAEGHGLTVAGSSLEELDKNIANILKEKGYSGRLEIQMSFDYSTFPHWMTQFHPYYFNRTVVFEIDGK</sequence>
<dbReference type="EMBL" id="DSYZ01000080">
    <property type="protein sequence ID" value="HGT82803.1"/>
    <property type="molecule type" value="Genomic_DNA"/>
</dbReference>
<protein>
    <submittedName>
        <fullName evidence="1">Uncharacterized protein</fullName>
    </submittedName>
</protein>
<dbReference type="AlphaFoldDB" id="A0A7J3M1Q9"/>
<gene>
    <name evidence="1" type="ORF">ENT52_03655</name>
</gene>
<name>A0A7J3M1Q9_ARCFL</name>
<proteinExistence type="predicted"/>
<comment type="caution">
    <text evidence="1">The sequence shown here is derived from an EMBL/GenBank/DDBJ whole genome shotgun (WGS) entry which is preliminary data.</text>
</comment>